<dbReference type="Proteomes" id="UP000030671">
    <property type="component" value="Unassembled WGS sequence"/>
</dbReference>
<protein>
    <submittedName>
        <fullName evidence="1">Uncharacterized protein</fullName>
    </submittedName>
</protein>
<organism evidence="1 2">
    <name type="scientific">Heterobasidion irregulare (strain TC 32-1)</name>
    <dbReference type="NCBI Taxonomy" id="747525"/>
    <lineage>
        <taxon>Eukaryota</taxon>
        <taxon>Fungi</taxon>
        <taxon>Dikarya</taxon>
        <taxon>Basidiomycota</taxon>
        <taxon>Agaricomycotina</taxon>
        <taxon>Agaricomycetes</taxon>
        <taxon>Russulales</taxon>
        <taxon>Bondarzewiaceae</taxon>
        <taxon>Heterobasidion</taxon>
        <taxon>Heterobasidion annosum species complex</taxon>
    </lineage>
</organism>
<sequence>MSSQHGEEDEGPLKSYDRHTEFMLLTMLVTLVTTINSGPPAWKPPRTITEKPRSKPAALNAVPAVLLRRSDVVAAVVDYASVGFSDRMMKVYVTEERPVTLSTSLAFANLEQGVKCPEGDDSRHVLLPTAKISVDGWQGLKAPAHFPIGEHIAILNEYLMAINQPAQDTDIDKRHLTCYITATSWFKMKSRINLSWSKAFIRSLKTMSLDRIRGFIVFLNERGLYHISLLAKRDPTLSGNSDLLQLVQVGQAVYKDRALPLYTEESCVGFHQCLVSTLVCYQAALQEMEQCWRAYHLADKILMHLQATRTELATRESPDSKDTMVKLSGSPFLVPDFDSVLSLRDDESLAQEYKDKIEGRTLEAVERLEAFSHGRALYAMGPAQILEHRFYVLSSSLLHVLDTSNLTRRQQTPNMDEDLEAELQAEAELWAAVEIRDARVCNNVELSQFAKAFKGPMRIQLLASSRIGGPSSTGSMERGLKTFAVEERLKRDTDAQIQGRSQIAPILEAFRTAFDEEPKLKLTGTVRCEAALAAAMVNVEAADVNGEWQPLAKTFDAFLASVSRPCCPVCWDVMAFLRTYAAETQALSLGIEPVRSSGSPVAILATPIDIADRPSEADSASFEMRGRHSSVWPAALPPWTPEVALDEMVESLRTRLRERIDDVRWDTGEREMARLCGDVCRTVDRGQNCVRARIIIRRTGEATRRTPPPFGFGFGFARMSDVRYLTRVPLNMIREAASDVDRSGSAVSRRLVDKRERLFLCAGDSRAMKAYI</sequence>
<gene>
    <name evidence="1" type="ORF">HETIRDRAFT_453022</name>
</gene>
<dbReference type="EMBL" id="KI925460">
    <property type="protein sequence ID" value="ETW80017.1"/>
    <property type="molecule type" value="Genomic_DNA"/>
</dbReference>
<dbReference type="GeneID" id="20676331"/>
<dbReference type="RefSeq" id="XP_009548542.1">
    <property type="nucleotide sequence ID" value="XM_009550247.1"/>
</dbReference>
<accession>W4K2I0</accession>
<keyword evidence="2" id="KW-1185">Reference proteome</keyword>
<evidence type="ECO:0000313" key="2">
    <source>
        <dbReference type="Proteomes" id="UP000030671"/>
    </source>
</evidence>
<dbReference type="AlphaFoldDB" id="W4K2I0"/>
<name>W4K2I0_HETIT</name>
<proteinExistence type="predicted"/>
<dbReference type="HOGENOM" id="CLU_362107_0_0_1"/>
<evidence type="ECO:0000313" key="1">
    <source>
        <dbReference type="EMBL" id="ETW80017.1"/>
    </source>
</evidence>
<dbReference type="InParanoid" id="W4K2I0"/>
<dbReference type="KEGG" id="hir:HETIRDRAFT_453022"/>
<dbReference type="OrthoDB" id="3070351at2759"/>
<reference evidence="1 2" key="1">
    <citation type="journal article" date="2012" name="New Phytol.">
        <title>Insight into trade-off between wood decay and parasitism from the genome of a fungal forest pathogen.</title>
        <authorList>
            <person name="Olson A."/>
            <person name="Aerts A."/>
            <person name="Asiegbu F."/>
            <person name="Belbahri L."/>
            <person name="Bouzid O."/>
            <person name="Broberg A."/>
            <person name="Canback B."/>
            <person name="Coutinho P.M."/>
            <person name="Cullen D."/>
            <person name="Dalman K."/>
            <person name="Deflorio G."/>
            <person name="van Diepen L.T."/>
            <person name="Dunand C."/>
            <person name="Duplessis S."/>
            <person name="Durling M."/>
            <person name="Gonthier P."/>
            <person name="Grimwood J."/>
            <person name="Fossdal C.G."/>
            <person name="Hansson D."/>
            <person name="Henrissat B."/>
            <person name="Hietala A."/>
            <person name="Himmelstrand K."/>
            <person name="Hoffmeister D."/>
            <person name="Hogberg N."/>
            <person name="James T.Y."/>
            <person name="Karlsson M."/>
            <person name="Kohler A."/>
            <person name="Kues U."/>
            <person name="Lee Y.H."/>
            <person name="Lin Y.C."/>
            <person name="Lind M."/>
            <person name="Lindquist E."/>
            <person name="Lombard V."/>
            <person name="Lucas S."/>
            <person name="Lunden K."/>
            <person name="Morin E."/>
            <person name="Murat C."/>
            <person name="Park J."/>
            <person name="Raffaello T."/>
            <person name="Rouze P."/>
            <person name="Salamov A."/>
            <person name="Schmutz J."/>
            <person name="Solheim H."/>
            <person name="Stahlberg J."/>
            <person name="Velez H."/>
            <person name="de Vries R.P."/>
            <person name="Wiebenga A."/>
            <person name="Woodward S."/>
            <person name="Yakovlev I."/>
            <person name="Garbelotto M."/>
            <person name="Martin F."/>
            <person name="Grigoriev I.V."/>
            <person name="Stenlid J."/>
        </authorList>
    </citation>
    <scope>NUCLEOTIDE SEQUENCE [LARGE SCALE GENOMIC DNA]</scope>
    <source>
        <strain evidence="1 2">TC 32-1</strain>
    </source>
</reference>